<organism evidence="1 2">
    <name type="scientific">Monilinia fructicola</name>
    <name type="common">Brown rot fungus</name>
    <name type="synonym">Ciboria fructicola</name>
    <dbReference type="NCBI Taxonomy" id="38448"/>
    <lineage>
        <taxon>Eukaryota</taxon>
        <taxon>Fungi</taxon>
        <taxon>Dikarya</taxon>
        <taxon>Ascomycota</taxon>
        <taxon>Pezizomycotina</taxon>
        <taxon>Leotiomycetes</taxon>
        <taxon>Helotiales</taxon>
        <taxon>Sclerotiniaceae</taxon>
        <taxon>Monilinia</taxon>
    </lineage>
</organism>
<comment type="caution">
    <text evidence="1">The sequence shown here is derived from an EMBL/GenBank/DDBJ whole genome shotgun (WGS) entry which is preliminary data.</text>
</comment>
<evidence type="ECO:0000313" key="2">
    <source>
        <dbReference type="Proteomes" id="UP000322873"/>
    </source>
</evidence>
<dbReference type="EMBL" id="VICG01000005">
    <property type="protein sequence ID" value="KAA8572045.1"/>
    <property type="molecule type" value="Genomic_DNA"/>
</dbReference>
<proteinExistence type="predicted"/>
<sequence length="74" mass="8768">MDNLHSHPASIVEKAFKKLGCLTRQQLFTALERWMFFGIFSSTQLWDKILNLSDWRYEGYEDFPLEKNSKGCHI</sequence>
<reference evidence="1 2" key="1">
    <citation type="submission" date="2019-06" db="EMBL/GenBank/DDBJ databases">
        <title>Genome Sequence of the Brown Rot Fungal Pathogen Monilinia fructicola.</title>
        <authorList>
            <person name="De Miccolis Angelini R.M."/>
            <person name="Landi L."/>
            <person name="Abate D."/>
            <person name="Pollastro S."/>
            <person name="Romanazzi G."/>
            <person name="Faretra F."/>
        </authorList>
    </citation>
    <scope>NUCLEOTIDE SEQUENCE [LARGE SCALE GENOMIC DNA]</scope>
    <source>
        <strain evidence="1 2">Mfrc123</strain>
    </source>
</reference>
<dbReference type="AlphaFoldDB" id="A0A5M9JZC0"/>
<name>A0A5M9JZC0_MONFR</name>
<gene>
    <name evidence="1" type="ORF">EYC84_001973</name>
</gene>
<protein>
    <submittedName>
        <fullName evidence="1">Uncharacterized protein</fullName>
    </submittedName>
</protein>
<evidence type="ECO:0000313" key="1">
    <source>
        <dbReference type="EMBL" id="KAA8572045.1"/>
    </source>
</evidence>
<accession>A0A5M9JZC0</accession>
<dbReference type="Proteomes" id="UP000322873">
    <property type="component" value="Unassembled WGS sequence"/>
</dbReference>
<keyword evidence="2" id="KW-1185">Reference proteome</keyword>